<keyword evidence="3" id="KW-1185">Reference proteome</keyword>
<evidence type="ECO:0000313" key="3">
    <source>
        <dbReference type="Proteomes" id="UP000245362"/>
    </source>
</evidence>
<evidence type="ECO:0000313" key="2">
    <source>
        <dbReference type="EMBL" id="PWI31918.1"/>
    </source>
</evidence>
<dbReference type="AlphaFoldDB" id="A0A2U3B544"/>
<dbReference type="Proteomes" id="UP000245362">
    <property type="component" value="Unassembled WGS sequence"/>
</dbReference>
<accession>A0A2U3B544</accession>
<proteinExistence type="predicted"/>
<dbReference type="RefSeq" id="WP_109321077.1">
    <property type="nucleotide sequence ID" value="NZ_QFWT01000013.1"/>
</dbReference>
<comment type="caution">
    <text evidence="2">The sequence shown here is derived from an EMBL/GenBank/DDBJ whole genome shotgun (WGS) entry which is preliminary data.</text>
</comment>
<feature type="coiled-coil region" evidence="1">
    <location>
        <begin position="156"/>
        <end position="185"/>
    </location>
</feature>
<sequence length="334" mass="38387">MTQLVHDEVKQENSSGEYHLLDINNPFHRKLISNMYRFISDIALKAAINKLAGSGYESSADDLAQDVILSFHNTRLLTEKVFVRGNKYFVSKDNAYYPVEQHIRTMINSRYIDRITYDGRHERNKNIVDIETNEKDDTQGFNSNLYLKSEKEYLGVDQQNVLKKEEKDKKKKKEEEDKNRNKRDKDGLCIGFIQFDSPEEIAECQKLAELIVMARSEAFNLHCVEKVPKGITAAHEGIDIPVHRSLFGDMALTNRFSDALMKYSVLAEEDPDFTSTLENSVVLAYLRELDAPIMSTHRLRCQVLGLIMEPACGTGVYKKHNKYFTDELSNLMAD</sequence>
<reference evidence="2 3" key="1">
    <citation type="submission" date="2018-05" db="EMBL/GenBank/DDBJ databases">
        <title>Vibrio limimaris sp. nov., isolated from marine sediment.</title>
        <authorList>
            <person name="Li C.-M."/>
        </authorList>
    </citation>
    <scope>NUCLEOTIDE SEQUENCE [LARGE SCALE GENOMIC DNA]</scope>
    <source>
        <strain evidence="2 3">E4404</strain>
    </source>
</reference>
<keyword evidence="1" id="KW-0175">Coiled coil</keyword>
<dbReference type="EMBL" id="QFWT01000013">
    <property type="protein sequence ID" value="PWI31918.1"/>
    <property type="molecule type" value="Genomic_DNA"/>
</dbReference>
<organism evidence="2 3">
    <name type="scientific">Vibrio albus</name>
    <dbReference type="NCBI Taxonomy" id="2200953"/>
    <lineage>
        <taxon>Bacteria</taxon>
        <taxon>Pseudomonadati</taxon>
        <taxon>Pseudomonadota</taxon>
        <taxon>Gammaproteobacteria</taxon>
        <taxon>Vibrionales</taxon>
        <taxon>Vibrionaceae</taxon>
        <taxon>Vibrio</taxon>
    </lineage>
</organism>
<evidence type="ECO:0000256" key="1">
    <source>
        <dbReference type="SAM" id="Coils"/>
    </source>
</evidence>
<gene>
    <name evidence="2" type="ORF">DI392_17965</name>
</gene>
<name>A0A2U3B544_9VIBR</name>
<protein>
    <submittedName>
        <fullName evidence="2">Uncharacterized protein</fullName>
    </submittedName>
</protein>